<gene>
    <name evidence="3" type="ORF">BLX24_25395</name>
</gene>
<evidence type="ECO:0000256" key="1">
    <source>
        <dbReference type="ARBA" id="ARBA00022723"/>
    </source>
</evidence>
<evidence type="ECO:0000259" key="2">
    <source>
        <dbReference type="Pfam" id="PF03328"/>
    </source>
</evidence>
<dbReference type="GO" id="GO:0003824">
    <property type="term" value="F:catalytic activity"/>
    <property type="evidence" value="ECO:0007669"/>
    <property type="project" value="InterPro"/>
</dbReference>
<dbReference type="SUPFAM" id="SSF51621">
    <property type="entry name" value="Phosphoenolpyruvate/pyruvate domain"/>
    <property type="match status" value="1"/>
</dbReference>
<feature type="domain" description="HpcH/HpaI aldolase/citrate lyase" evidence="2">
    <location>
        <begin position="62"/>
        <end position="172"/>
    </location>
</feature>
<sequence length="261" mass="29483">MNKLELSTTSLLKELIENFGVIGIKTSFEDEGASLMEVIRLKELCNQAGTKLLLKIAGAEAKRDLEDSMMIGVKGLVAPMIESPFALDKFVKSAKSILPPDVLSNVQLGVNIETIMAYRNFGEIKKADGFAELYHVTLGRVDFVSSMGKDRAYVNSDEVFDIACDLFTQSRELQKRVYLGGAITIESLDYMKSLFQKGLLDKFETRYVMYDPAIALSKLKEALLNGQKLELGILNYRRNYHIHHSNKEIDRINMIEKRVFQ</sequence>
<protein>
    <recommendedName>
        <fullName evidence="2">HpcH/HpaI aldolase/citrate lyase domain-containing protein</fullName>
    </recommendedName>
</protein>
<dbReference type="EMBL" id="MORL01000024">
    <property type="protein sequence ID" value="OIN56366.1"/>
    <property type="molecule type" value="Genomic_DNA"/>
</dbReference>
<evidence type="ECO:0000313" key="4">
    <source>
        <dbReference type="Proteomes" id="UP000181790"/>
    </source>
</evidence>
<dbReference type="RefSeq" id="WP_071506038.1">
    <property type="nucleotide sequence ID" value="NZ_MORL01000024.1"/>
</dbReference>
<dbReference type="Proteomes" id="UP000181790">
    <property type="component" value="Unassembled WGS sequence"/>
</dbReference>
<dbReference type="Pfam" id="PF03328">
    <property type="entry name" value="HpcH_HpaI"/>
    <property type="match status" value="1"/>
</dbReference>
<comment type="caution">
    <text evidence="3">The sequence shown here is derived from an EMBL/GenBank/DDBJ whole genome shotgun (WGS) entry which is preliminary data.</text>
</comment>
<evidence type="ECO:0000313" key="3">
    <source>
        <dbReference type="EMBL" id="OIN56366.1"/>
    </source>
</evidence>
<dbReference type="GO" id="GO:0046872">
    <property type="term" value="F:metal ion binding"/>
    <property type="evidence" value="ECO:0007669"/>
    <property type="project" value="UniProtKB-KW"/>
</dbReference>
<name>A0A1S2VDT9_9BACT</name>
<keyword evidence="4" id="KW-1185">Reference proteome</keyword>
<accession>A0A1S2VDT9</accession>
<organism evidence="3 4">
    <name type="scientific">Arsenicibacter rosenii</name>
    <dbReference type="NCBI Taxonomy" id="1750698"/>
    <lineage>
        <taxon>Bacteria</taxon>
        <taxon>Pseudomonadati</taxon>
        <taxon>Bacteroidota</taxon>
        <taxon>Cytophagia</taxon>
        <taxon>Cytophagales</taxon>
        <taxon>Spirosomataceae</taxon>
        <taxon>Arsenicibacter</taxon>
    </lineage>
</organism>
<dbReference type="InterPro" id="IPR015813">
    <property type="entry name" value="Pyrv/PenolPyrv_kinase-like_dom"/>
</dbReference>
<dbReference type="InterPro" id="IPR005000">
    <property type="entry name" value="Aldolase/citrate-lyase_domain"/>
</dbReference>
<dbReference type="AlphaFoldDB" id="A0A1S2VDT9"/>
<reference evidence="3 4" key="1">
    <citation type="submission" date="2016-10" db="EMBL/GenBank/DDBJ databases">
        <title>Arsenicibacter rosenii gen. nov., sp. nov., an efficient arsenic-methylating bacterium isolated from an arsenic-contaminated paddy soil.</title>
        <authorList>
            <person name="Huang K."/>
        </authorList>
    </citation>
    <scope>NUCLEOTIDE SEQUENCE [LARGE SCALE GENOMIC DNA]</scope>
    <source>
        <strain evidence="3 4">SM-1</strain>
    </source>
</reference>
<dbReference type="OrthoDB" id="86160at2"/>
<keyword evidence="1" id="KW-0479">Metal-binding</keyword>
<proteinExistence type="predicted"/>